<protein>
    <submittedName>
        <fullName evidence="1">Uncharacterized protein</fullName>
    </submittedName>
</protein>
<sequence>MLIKCSFQPDILPTVRVCNADTASRHPDHFKPCLCERLNHILTAFYLPDMIKSVYPACDALCKRLFRFRQVIRESQYPAVLRGVGVMQPVMVINQRLPGINSRPVCPVVVRLEAFSGL</sequence>
<organism evidence="1">
    <name type="scientific">Escherichia coli</name>
    <dbReference type="NCBI Taxonomy" id="562"/>
    <lineage>
        <taxon>Bacteria</taxon>
        <taxon>Pseudomonadati</taxon>
        <taxon>Pseudomonadota</taxon>
        <taxon>Gammaproteobacteria</taxon>
        <taxon>Enterobacterales</taxon>
        <taxon>Enterobacteriaceae</taxon>
        <taxon>Escherichia</taxon>
    </lineage>
</organism>
<evidence type="ECO:0000313" key="1">
    <source>
        <dbReference type="EMBL" id="CCE21294.1"/>
    </source>
</evidence>
<proteinExistence type="predicted"/>
<dbReference type="AlphaFoldDB" id="G4VUT9"/>
<gene>
    <name evidence="1" type="ORF">HUS41_pIII0004</name>
</gene>
<reference evidence="1" key="1">
    <citation type="submission" date="2011-10" db="EMBL/GenBank/DDBJ databases">
        <authorList>
            <person name="Kuenne C."/>
        </authorList>
    </citation>
    <scope>NUCLEOTIDE SEQUENCE</scope>
    <source>
        <strain evidence="1">HUSEC41</strain>
        <plasmid evidence="1">pHUSEC41-3</plasmid>
    </source>
</reference>
<accession>G4VUT9</accession>
<keyword evidence="1" id="KW-0614">Plasmid</keyword>
<name>G4VUT9_ECOLX</name>
<geneLocation type="plasmid" evidence="1">
    <name>pHUSEC41-3</name>
</geneLocation>
<reference evidence="1" key="2">
    <citation type="journal article" date="2012" name="J. Bacteriol.">
        <title>Complete Sequences of Plasmids from the Hemolytic-Uremic Syndrome-Associated Escherichia coli Strain HUSEC41.</title>
        <authorList>
            <person name="Kunne C."/>
            <person name="Billion A."/>
            <person name="Mshana S.E."/>
            <person name="Schmiedel J."/>
            <person name="Domann E."/>
            <person name="Hossain H."/>
            <person name="Hain T."/>
            <person name="Imirzalioglu C."/>
            <person name="Chakraborty T."/>
        </authorList>
    </citation>
    <scope>NUCLEOTIDE SEQUENCE [LARGE SCALE GENOMIC DNA]</scope>
    <source>
        <strain evidence="1">HUSEC41</strain>
        <plasmid evidence="1">pHUSEC41-3</plasmid>
    </source>
</reference>
<dbReference type="EMBL" id="HE603112">
    <property type="protein sequence ID" value="CCE21294.1"/>
    <property type="molecule type" value="Genomic_DNA"/>
</dbReference>